<dbReference type="EMBL" id="CABVGP010000001">
    <property type="protein sequence ID" value="VVJ15344.1"/>
    <property type="molecule type" value="Genomic_DNA"/>
</dbReference>
<sequence>MDYRMTYFVSMYLLVSCFRHTESAKVVKPGRQASRSPFAGADEHETTREKSMRVVAVMNYKGGVGKTTVTANLGALAASRGLRVLLIDLDPQTNLTFSFYEIDEWHHRLKDENRTIRQWYEDESPGRDTSLADLVVTPERVNRVLEHSGGRIDLISSHLGLIDIDLQLAARLGGATTLDGSKQRFLELHSCLREALRDDHFAKYDLVLIDCAPNFGIVTKTAIVASEQVLVPAKADYLSTLGLDYLVGNCRELVEQFNDFVNHKGGSKEYRPIDPGVLGVVFTMVQIYSQQVVAGQQAYIDQVGLNSQVPVLKTTIRNSPRDFGDAGQGGVPAMLRPAVRDDVVREFDELTDEVLSALELPAGGHR</sequence>
<dbReference type="Pfam" id="PF13614">
    <property type="entry name" value="AAA_31"/>
    <property type="match status" value="1"/>
</dbReference>
<dbReference type="CDD" id="cd02042">
    <property type="entry name" value="ParAB_family"/>
    <property type="match status" value="1"/>
</dbReference>
<proteinExistence type="predicted"/>
<dbReference type="InterPro" id="IPR050678">
    <property type="entry name" value="DNA_Partitioning_ATPase"/>
</dbReference>
<dbReference type="PROSITE" id="PS51257">
    <property type="entry name" value="PROKAR_LIPOPROTEIN"/>
    <property type="match status" value="1"/>
</dbReference>
<dbReference type="PANTHER" id="PTHR13696:SF52">
    <property type="entry name" value="PARA FAMILY PROTEIN CT_582"/>
    <property type="match status" value="1"/>
</dbReference>
<gene>
    <name evidence="2" type="ORF">AA23TX_00365</name>
</gene>
<dbReference type="SUPFAM" id="SSF52540">
    <property type="entry name" value="P-loop containing nucleoside triphosphate hydrolases"/>
    <property type="match status" value="1"/>
</dbReference>
<feature type="domain" description="AAA" evidence="1">
    <location>
        <begin position="52"/>
        <end position="260"/>
    </location>
</feature>
<protein>
    <submittedName>
        <fullName evidence="2">Chromosome partitioning protein ParA</fullName>
    </submittedName>
</protein>
<name>A0A6I8LDG8_9PSEU</name>
<dbReference type="InterPro" id="IPR025669">
    <property type="entry name" value="AAA_dom"/>
</dbReference>
<dbReference type="AlphaFoldDB" id="A0A6I8LDG8"/>
<dbReference type="Gene3D" id="3.40.50.300">
    <property type="entry name" value="P-loop containing nucleotide triphosphate hydrolases"/>
    <property type="match status" value="1"/>
</dbReference>
<evidence type="ECO:0000313" key="3">
    <source>
        <dbReference type="Proteomes" id="UP000399805"/>
    </source>
</evidence>
<reference evidence="2 3" key="1">
    <citation type="submission" date="2019-09" db="EMBL/GenBank/DDBJ databases">
        <authorList>
            <person name="Leyn A S."/>
        </authorList>
    </citation>
    <scope>NUCLEOTIDE SEQUENCE [LARGE SCALE GENOMIC DNA]</scope>
    <source>
        <strain evidence="2">AA231_1</strain>
    </source>
</reference>
<dbReference type="PANTHER" id="PTHR13696">
    <property type="entry name" value="P-LOOP CONTAINING NUCLEOSIDE TRIPHOSPHATE HYDROLASE"/>
    <property type="match status" value="1"/>
</dbReference>
<evidence type="ECO:0000313" key="2">
    <source>
        <dbReference type="EMBL" id="VVJ15344.1"/>
    </source>
</evidence>
<organism evidence="2 3">
    <name type="scientific">Amycolatopsis camponoti</name>
    <dbReference type="NCBI Taxonomy" id="2606593"/>
    <lineage>
        <taxon>Bacteria</taxon>
        <taxon>Bacillati</taxon>
        <taxon>Actinomycetota</taxon>
        <taxon>Actinomycetes</taxon>
        <taxon>Pseudonocardiales</taxon>
        <taxon>Pseudonocardiaceae</taxon>
        <taxon>Amycolatopsis</taxon>
    </lineage>
</organism>
<dbReference type="Proteomes" id="UP000399805">
    <property type="component" value="Unassembled WGS sequence"/>
</dbReference>
<accession>A0A6I8LDG8</accession>
<dbReference type="InterPro" id="IPR027417">
    <property type="entry name" value="P-loop_NTPase"/>
</dbReference>
<keyword evidence="3" id="KW-1185">Reference proteome</keyword>
<evidence type="ECO:0000259" key="1">
    <source>
        <dbReference type="Pfam" id="PF13614"/>
    </source>
</evidence>